<evidence type="ECO:0000259" key="10">
    <source>
        <dbReference type="PROSITE" id="PS50177"/>
    </source>
</evidence>
<dbReference type="EMBL" id="OOIL02002359">
    <property type="protein sequence ID" value="VFQ82604.1"/>
    <property type="molecule type" value="Genomic_DNA"/>
</dbReference>
<dbReference type="PANTHER" id="PTHR12612">
    <property type="entry name" value="NUCLEAR TRANSPORT FACTOR 2"/>
    <property type="match status" value="1"/>
</dbReference>
<evidence type="ECO:0000259" key="9">
    <source>
        <dbReference type="PROSITE" id="PS50158"/>
    </source>
</evidence>
<feature type="domain" description="CCHC-type" evidence="9">
    <location>
        <begin position="278"/>
        <end position="291"/>
    </location>
</feature>
<keyword evidence="6" id="KW-0862">Zinc</keyword>
<feature type="compositionally biased region" description="Basic and acidic residues" evidence="8">
    <location>
        <begin position="504"/>
        <end position="516"/>
    </location>
</feature>
<evidence type="ECO:0008006" key="13">
    <source>
        <dbReference type="Google" id="ProtNLM"/>
    </source>
</evidence>
<dbReference type="CDD" id="cd00780">
    <property type="entry name" value="NTF2"/>
    <property type="match status" value="1"/>
</dbReference>
<dbReference type="Pfam" id="PF02136">
    <property type="entry name" value="NTF2"/>
    <property type="match status" value="1"/>
</dbReference>
<organism evidence="11 12">
    <name type="scientific">Cuscuta campestris</name>
    <dbReference type="NCBI Taxonomy" id="132261"/>
    <lineage>
        <taxon>Eukaryota</taxon>
        <taxon>Viridiplantae</taxon>
        <taxon>Streptophyta</taxon>
        <taxon>Embryophyta</taxon>
        <taxon>Tracheophyta</taxon>
        <taxon>Spermatophyta</taxon>
        <taxon>Magnoliopsida</taxon>
        <taxon>eudicotyledons</taxon>
        <taxon>Gunneridae</taxon>
        <taxon>Pentapetalae</taxon>
        <taxon>asterids</taxon>
        <taxon>lamiids</taxon>
        <taxon>Solanales</taxon>
        <taxon>Convolvulaceae</taxon>
        <taxon>Cuscuteae</taxon>
        <taxon>Cuscuta</taxon>
        <taxon>Cuscuta subgen. Grammica</taxon>
        <taxon>Cuscuta sect. Cleistogrammica</taxon>
    </lineage>
</organism>
<dbReference type="GO" id="GO:0003676">
    <property type="term" value="F:nucleic acid binding"/>
    <property type="evidence" value="ECO:0007669"/>
    <property type="project" value="InterPro"/>
</dbReference>
<dbReference type="PROSITE" id="PS50158">
    <property type="entry name" value="ZF_CCHC"/>
    <property type="match status" value="1"/>
</dbReference>
<feature type="compositionally biased region" description="Polar residues" evidence="8">
    <location>
        <begin position="672"/>
        <end position="707"/>
    </location>
</feature>
<dbReference type="Proteomes" id="UP000595140">
    <property type="component" value="Unassembled WGS sequence"/>
</dbReference>
<dbReference type="InterPro" id="IPR032710">
    <property type="entry name" value="NTF2-like_dom_sf"/>
</dbReference>
<evidence type="ECO:0000256" key="7">
    <source>
        <dbReference type="SAM" id="Coils"/>
    </source>
</evidence>
<evidence type="ECO:0000313" key="11">
    <source>
        <dbReference type="EMBL" id="VFQ82604.1"/>
    </source>
</evidence>
<dbReference type="Gene3D" id="3.10.450.50">
    <property type="match status" value="1"/>
</dbReference>
<keyword evidence="7" id="KW-0175">Coiled coil</keyword>
<protein>
    <recommendedName>
        <fullName evidence="13">CCHC-type domain-containing protein</fullName>
    </recommendedName>
</protein>
<dbReference type="SUPFAM" id="SSF54427">
    <property type="entry name" value="NTF2-like"/>
    <property type="match status" value="1"/>
</dbReference>
<dbReference type="InterPro" id="IPR045875">
    <property type="entry name" value="NTF2"/>
</dbReference>
<proteinExistence type="predicted"/>
<keyword evidence="3" id="KW-0963">Cytoplasm</keyword>
<feature type="region of interest" description="Disordered" evidence="8">
    <location>
        <begin position="471"/>
        <end position="516"/>
    </location>
</feature>
<dbReference type="FunFam" id="3.10.450.50:FF:000005">
    <property type="entry name" value="Nuclear transport factor 2"/>
    <property type="match status" value="1"/>
</dbReference>
<reference evidence="11 12" key="1">
    <citation type="submission" date="2018-04" db="EMBL/GenBank/DDBJ databases">
        <authorList>
            <person name="Vogel A."/>
        </authorList>
    </citation>
    <scope>NUCLEOTIDE SEQUENCE [LARGE SCALE GENOMIC DNA]</scope>
</reference>
<dbReference type="InterPro" id="IPR001878">
    <property type="entry name" value="Znf_CCHC"/>
</dbReference>
<dbReference type="SUPFAM" id="SSF57756">
    <property type="entry name" value="Retrovirus zinc finger-like domains"/>
    <property type="match status" value="1"/>
</dbReference>
<evidence type="ECO:0000256" key="5">
    <source>
        <dbReference type="ARBA" id="ARBA00062736"/>
    </source>
</evidence>
<dbReference type="InterPro" id="IPR002075">
    <property type="entry name" value="NTF2_dom"/>
</dbReference>
<evidence type="ECO:0000256" key="2">
    <source>
        <dbReference type="ARBA" id="ARBA00004496"/>
    </source>
</evidence>
<evidence type="ECO:0000313" key="12">
    <source>
        <dbReference type="Proteomes" id="UP000595140"/>
    </source>
</evidence>
<name>A0A484M2B9_9ASTE</name>
<keyword evidence="6" id="KW-0863">Zinc-finger</keyword>
<dbReference type="Pfam" id="PF22936">
    <property type="entry name" value="Pol_BBD"/>
    <property type="match status" value="1"/>
</dbReference>
<keyword evidence="6" id="KW-0479">Metal-binding</keyword>
<evidence type="ECO:0000256" key="4">
    <source>
        <dbReference type="ARBA" id="ARBA00058161"/>
    </source>
</evidence>
<feature type="compositionally biased region" description="Basic and acidic residues" evidence="8">
    <location>
        <begin position="651"/>
        <end position="661"/>
    </location>
</feature>
<dbReference type="GO" id="GO:0008270">
    <property type="term" value="F:zinc ion binding"/>
    <property type="evidence" value="ECO:0007669"/>
    <property type="project" value="UniProtKB-KW"/>
</dbReference>
<dbReference type="GO" id="GO:0005737">
    <property type="term" value="C:cytoplasm"/>
    <property type="evidence" value="ECO:0007669"/>
    <property type="project" value="UniProtKB-SubCell"/>
</dbReference>
<feature type="compositionally biased region" description="Polar residues" evidence="8">
    <location>
        <begin position="1052"/>
        <end position="1062"/>
    </location>
</feature>
<sequence>MVNNMDHGLPKFSLLGYDDWKIMMEAHLYALHDCMWMVLEDGPLKIQMENLERNPATPDVVRYIPKPKEKWDDRDCKKHNLDNVAKAAIFKTLDPITFSKIKHLKTAMEIWQGLGKLCEGSEDLRKQKIEVLLEKFKSFKMLPGESFDMLDERFHKILNDLASLNHVLSPKEKNVRLLRSLPTEWYTKATAMEEGRNLENYTIQGLLDELRTYEHELKKKMEEPQPSSSKMENYDEEFAMMVKQFRKFKKFFKKTDSVKRPSKGKPQVSDSPPESYLCYNCRKPGHWKSACLYPKVEKYGERERNEKKKKAMVAAESDESSSSSSDEEALVCMERRADKSNHEDRWTMSEDDTLCLMAKDDAEQEVTSQTSCSSSYESISTSENLFDRFKKMMEDFEEINLKHSSLTEENKLLSEENLKLTEGRKSQLDEITQLKTENESLSKKVKSLSKELGILKSKEEVDKLLETTNHKGRKGLGFDASSSKRKGRTTFIPPKPTAKPNKQKGKEKEKPTKVPKKEAAKYPGVWYLDSGCSRHLTGDASLLSNLIPYDGPRLTFGGSNDFGHTKGLGNLVYKGLTIQAVSYVEGLNYNLLSISQFCDKGYSLEFYKDMASLKNISTNEVILTGKRIRNIYEVIWDDVKEACLISKDKDEEVNEGDRMKPTEFIPFRSLPLKTSQRNPDSNRTEPSGNLGQPSDISDLSNGDNSGNGDLVPIHPETPTTSVLQPEAELDQPVNPNQHNLRWLRDHPPQQIIGDIQSGKLEAKCSSPAFYQSYLEMIAAQELSEFLQMEIRLKFEEKVLELYRNGEVKSVKSKKDPQRMIQVIKSTVGGTKVKLSQKKLGEKLQLPNSGAEVGRFPVKNLDWNIIGISRQIHSGLAKKEDLNNDYKLVLELVIACLECGSGGHADDITQERAFIINALITKSKVNWAAHFFKSISKHLGKHNQKYLCQGLYIGHILESMGAASKGKKYEERYWLYYLSSKGENRAGASATAEESSSDNVPLIHLTNTAKRKHVVSPSPSVEASQNLALINLEEEEEVSVQGELQRKKKRKITSPSTSGNVNTDKLKEKEPAEETSAQNRNVAENKFSQLYYNWRAWKVGNSAEQVLDWDQQLKNEKIIKKCLGLPVNHCCEDMLDDYWVWQRNNEDLHLEHLATTPVSDFEADDEDTAVYKPIFSRVTKDQVIITFEAIADLEPTSEEFQIFPETSPVYQEKAASPLQEQNHEIAEEEEFQQLIQSQVFEILTTPCEISNQPELEIPEKSAEFLEQSALPETMEQAVEVQRNSGEAEKETQMAEVEVSQTPIAMFEELNEAEDSDSLSRYISNFALDEAEGESERTLKVTDEEDVQEDAESLPMQLFQRTPSSHQVTNFHFHSSSTHTLPDEIPEIWTKKVQGLIESALASQHASFRQEIEQMEARYTQLIEKSEEKHSTDLKEISKSVEKTLEIISLLSKTVSNTMEIYASDSQLQLKEINKVKEQIASVTVGLQKQMSLLQMDIRSTLAVASTNQVVTKDYLKMIIDNQKEAFKLFRLIGANSGNRKMEVILQQHSPSPIPQLPIAVKEGEVSYIPSHLNMTNLILEAQQRSPENSAQHLSSSGQDGTEGIGTIAAHFSNDVLTEERRNNLRRIRQLCGNMQGISEAAGSSKCKRKSIEMARMDPDALAKAFVEHYYSTFESNRANLAGLYHEGSMLTFEGQKILRSANIVSKLTGLPFQQCKHNVTTVDCQPSVTQGGFIVFVSGSLQLAGEQHALKFSQMFHLMPTPNGSFYVHNDIFRLNYA</sequence>
<feature type="domain" description="NTF2" evidence="10">
    <location>
        <begin position="1660"/>
        <end position="1774"/>
    </location>
</feature>
<dbReference type="InterPro" id="IPR054722">
    <property type="entry name" value="PolX-like_BBD"/>
</dbReference>
<accession>A0A484M2B9</accession>
<comment type="function">
    <text evidence="4">Facilitates protein transport into the nucleus. Interacts with various nucleoporins and with Ran-GDP. Could be part of a multicomponent system of cytosolic factors that assemble at the pore complex during nuclear import.</text>
</comment>
<evidence type="ECO:0000256" key="1">
    <source>
        <dbReference type="ARBA" id="ARBA00004259"/>
    </source>
</evidence>
<feature type="region of interest" description="Disordered" evidence="8">
    <location>
        <begin position="302"/>
        <end position="328"/>
    </location>
</feature>
<dbReference type="Gene3D" id="1.20.5.170">
    <property type="match status" value="1"/>
</dbReference>
<dbReference type="Pfam" id="PF14223">
    <property type="entry name" value="Retrotran_gag_2"/>
    <property type="match status" value="1"/>
</dbReference>
<feature type="coiled-coil region" evidence="7">
    <location>
        <begin position="396"/>
        <end position="458"/>
    </location>
</feature>
<evidence type="ECO:0000256" key="6">
    <source>
        <dbReference type="PROSITE-ProRule" id="PRU00047"/>
    </source>
</evidence>
<feature type="region of interest" description="Disordered" evidence="8">
    <location>
        <begin position="1039"/>
        <end position="1079"/>
    </location>
</feature>
<dbReference type="OrthoDB" id="1749249at2759"/>
<comment type="subunit">
    <text evidence="5">Interacts with RAN1.</text>
</comment>
<keyword evidence="12" id="KW-1185">Reference proteome</keyword>
<evidence type="ECO:0000256" key="8">
    <source>
        <dbReference type="SAM" id="MobiDB-lite"/>
    </source>
</evidence>
<dbReference type="Gene3D" id="4.10.60.10">
    <property type="entry name" value="Zinc finger, CCHC-type"/>
    <property type="match status" value="1"/>
</dbReference>
<evidence type="ECO:0000256" key="3">
    <source>
        <dbReference type="ARBA" id="ARBA00022490"/>
    </source>
</evidence>
<feature type="region of interest" description="Disordered" evidence="8">
    <location>
        <begin position="651"/>
        <end position="718"/>
    </location>
</feature>
<dbReference type="PROSITE" id="PS50177">
    <property type="entry name" value="NTF2_DOMAIN"/>
    <property type="match status" value="1"/>
</dbReference>
<dbReference type="GO" id="GO:0005635">
    <property type="term" value="C:nuclear envelope"/>
    <property type="evidence" value="ECO:0007669"/>
    <property type="project" value="UniProtKB-SubCell"/>
</dbReference>
<dbReference type="InterPro" id="IPR018222">
    <property type="entry name" value="Nuclear_transport_factor_2_euk"/>
</dbReference>
<dbReference type="InterPro" id="IPR036875">
    <property type="entry name" value="Znf_CCHC_sf"/>
</dbReference>
<gene>
    <name evidence="11" type="ORF">CCAM_LOCUS24380</name>
</gene>
<dbReference type="GO" id="GO:0006606">
    <property type="term" value="P:protein import into nucleus"/>
    <property type="evidence" value="ECO:0007669"/>
    <property type="project" value="UniProtKB-ARBA"/>
</dbReference>
<comment type="subcellular location">
    <subcellularLocation>
        <location evidence="2">Cytoplasm</location>
    </subcellularLocation>
    <subcellularLocation>
        <location evidence="1">Nucleus envelope</location>
    </subcellularLocation>
</comment>